<dbReference type="STRING" id="1121097.GCA_000428125_00719"/>
<feature type="domain" description="AsmA" evidence="2">
    <location>
        <begin position="1"/>
        <end position="178"/>
    </location>
</feature>
<protein>
    <submittedName>
        <fullName evidence="3">Outer membrane assembly protein</fullName>
    </submittedName>
</protein>
<keyword evidence="1" id="KW-1133">Transmembrane helix</keyword>
<dbReference type="EMBL" id="BAJS01000006">
    <property type="protein sequence ID" value="GAK36390.1"/>
    <property type="molecule type" value="Genomic_DNA"/>
</dbReference>
<evidence type="ECO:0000313" key="3">
    <source>
        <dbReference type="EMBL" id="GAK36390.1"/>
    </source>
</evidence>
<organism evidence="3 4">
    <name type="scientific">Bacteroides graminisolvens DSM 19988 = JCM 15093</name>
    <dbReference type="NCBI Taxonomy" id="1121097"/>
    <lineage>
        <taxon>Bacteria</taxon>
        <taxon>Pseudomonadati</taxon>
        <taxon>Bacteroidota</taxon>
        <taxon>Bacteroidia</taxon>
        <taxon>Bacteroidales</taxon>
        <taxon>Bacteroidaceae</taxon>
        <taxon>Bacteroides</taxon>
    </lineage>
</organism>
<dbReference type="PANTHER" id="PTHR30441">
    <property type="entry name" value="DUF748 DOMAIN-CONTAINING PROTEIN"/>
    <property type="match status" value="1"/>
</dbReference>
<evidence type="ECO:0000259" key="2">
    <source>
        <dbReference type="Pfam" id="PF05170"/>
    </source>
</evidence>
<comment type="caution">
    <text evidence="3">The sequence shown here is derived from an EMBL/GenBank/DDBJ whole genome shotgun (WGS) entry which is preliminary data.</text>
</comment>
<name>A0A069D234_9BACE</name>
<accession>A0A069D234</accession>
<keyword evidence="4" id="KW-1185">Reference proteome</keyword>
<sequence>MKKGLKITAITVGSILVLMLLLPFAFQGKMEKIIKTEGNKMLNAQFDFEKLGISLFRNFPKASVTLNNFWLKGTGEFEKDTLVQAGEVTVALNLFSLFGNSGYDISKITLEDTKLHAIVLPNGKVNWDVMKPDSAATDAAAAEEAPFKMKLQELTASNLTIIYDDRQAGMLAQIDSLEATCSGDLGSDRTLLKVEAKTPGLSFKMGNIPFLSRAVVTTRMDLDADLLNSRYTFKESEFSLNAIKAGIDGWVAMKDPAMEMDLKLKTSEVGFKEILSLIPAIYAKDFESIKTNGKATLSAFAKGTLQGDTLPQFDATLDVKDAMFRYPSLPAGVDQINVHANMKNPGGSADLTEITVSPFSFRLAGNPFSITAAVKTPVSDPDVKASAKGTLNLGMIKQVYPLQDMELNGVVNANMEMAGRLSYAEKEQYDKFYAAGTIGLSNMKLKMKGMDDVDIKKSLLTFTPKYLQLSETTVNIGKNDVTADSRFENYMGYALKDKTLKGTLNIRSNHLNLNDFMGSADTTATATPADSTGIIVIPKNIDFQMEANLKEVLFDKMAFRNMNGKLAVKEGKADMKNLSMNTMGGQVVMNGYYSTQNAEKPEMNGAFKLTGIQFAQAYKELDMVQKMAPIFENLKGNFSGNMDIRTELDPTMSPVMETMKGAGSLTTQDISLSGVKAIDGIADALGKPALKDMKVKNLKVDFTIDKGRVFTEPFDVKLGEYTMNLSGSTGLDQSIAYAGKVKLPASAGSLGQLSTLDLKIGGTFTSPKVSIDTKSMAKQAAESVKDKAIDKLGEKLGLDSATRANTDTLKKKVTEKATEKVLDFLKKKIK</sequence>
<evidence type="ECO:0000256" key="1">
    <source>
        <dbReference type="SAM" id="Phobius"/>
    </source>
</evidence>
<feature type="transmembrane region" description="Helical" evidence="1">
    <location>
        <begin position="7"/>
        <end position="26"/>
    </location>
</feature>
<dbReference type="RefSeq" id="WP_024996323.1">
    <property type="nucleotide sequence ID" value="NZ_ATZI01000001.1"/>
</dbReference>
<dbReference type="GO" id="GO:0005886">
    <property type="term" value="C:plasma membrane"/>
    <property type="evidence" value="ECO:0007669"/>
    <property type="project" value="TreeGrafter"/>
</dbReference>
<dbReference type="GO" id="GO:0090313">
    <property type="term" value="P:regulation of protein targeting to membrane"/>
    <property type="evidence" value="ECO:0007669"/>
    <property type="project" value="TreeGrafter"/>
</dbReference>
<reference evidence="3 4" key="1">
    <citation type="journal article" date="2015" name="Microbes Environ.">
        <title>Distribution and evolution of nitrogen fixation genes in the phylum bacteroidetes.</title>
        <authorList>
            <person name="Inoue J."/>
            <person name="Oshima K."/>
            <person name="Suda W."/>
            <person name="Sakamoto M."/>
            <person name="Iino T."/>
            <person name="Noda S."/>
            <person name="Hongoh Y."/>
            <person name="Hattori M."/>
            <person name="Ohkuma M."/>
        </authorList>
    </citation>
    <scope>NUCLEOTIDE SEQUENCE [LARGE SCALE GENOMIC DNA]</scope>
    <source>
        <strain evidence="3 4">JCM 15093</strain>
    </source>
</reference>
<dbReference type="OrthoDB" id="596403at2"/>
<evidence type="ECO:0000313" key="4">
    <source>
        <dbReference type="Proteomes" id="UP000027601"/>
    </source>
</evidence>
<dbReference type="InterPro" id="IPR007844">
    <property type="entry name" value="AsmA"/>
</dbReference>
<dbReference type="InterPro" id="IPR052894">
    <property type="entry name" value="AsmA-related"/>
</dbReference>
<proteinExistence type="predicted"/>
<keyword evidence="1" id="KW-0472">Membrane</keyword>
<dbReference type="Proteomes" id="UP000027601">
    <property type="component" value="Unassembled WGS sequence"/>
</dbReference>
<gene>
    <name evidence="3" type="ORF">JCM15093_1549</name>
</gene>
<keyword evidence="1" id="KW-0812">Transmembrane</keyword>
<dbReference type="Pfam" id="PF05170">
    <property type="entry name" value="AsmA"/>
    <property type="match status" value="1"/>
</dbReference>
<dbReference type="eggNOG" id="COG2982">
    <property type="taxonomic scope" value="Bacteria"/>
</dbReference>
<dbReference type="AlphaFoldDB" id="A0A069D234"/>
<dbReference type="PANTHER" id="PTHR30441:SF8">
    <property type="entry name" value="DUF748 DOMAIN-CONTAINING PROTEIN"/>
    <property type="match status" value="1"/>
</dbReference>